<dbReference type="GO" id="GO:0004582">
    <property type="term" value="F:dolichyl-phosphate beta-D-mannosyltransferase activity"/>
    <property type="evidence" value="ECO:0007669"/>
    <property type="project" value="InterPro"/>
</dbReference>
<evidence type="ECO:0000256" key="3">
    <source>
        <dbReference type="ARBA" id="ARBA00022679"/>
    </source>
</evidence>
<evidence type="ECO:0000256" key="2">
    <source>
        <dbReference type="ARBA" id="ARBA00022676"/>
    </source>
</evidence>
<evidence type="ECO:0000256" key="1">
    <source>
        <dbReference type="ARBA" id="ARBA00006739"/>
    </source>
</evidence>
<sequence>MSEQDIHHRPALSNVLVLVPTYNERENLPLILRRIRDSVPDADVLVLEDNSPDGTGAVADRLAAADPRLQVMHRPGKEGLGKAYLAGFEWGLQHGYDALVEIDADGSHPPERLPTMLAAAEGADVVIGSRWIRGGRVVNWPIHRKALSVGGNIYVKTLLGMPVNDATAGYRVYRSDALRTIGLEGVDSYGYCFQADLTWRAIRAGLRVVEIPITFVEREIGQSKMNPDIARESLLNITRWGWEYRRGQLRSLSERLSHRQKKDS</sequence>
<proteinExistence type="inferred from homology"/>
<accession>A0A916T8T5</accession>
<dbReference type="CDD" id="cd06442">
    <property type="entry name" value="DPM1_like"/>
    <property type="match status" value="1"/>
</dbReference>
<dbReference type="InterPro" id="IPR039528">
    <property type="entry name" value="DPM1-like"/>
</dbReference>
<keyword evidence="3" id="KW-0808">Transferase</keyword>
<evidence type="ECO:0000259" key="4">
    <source>
        <dbReference type="Pfam" id="PF00535"/>
    </source>
</evidence>
<dbReference type="AlphaFoldDB" id="A0A916T8T5"/>
<dbReference type="PANTHER" id="PTHR43398:SF1">
    <property type="entry name" value="DOLICHOL-PHOSPHATE MANNOSYLTRANSFERASE SUBUNIT 1"/>
    <property type="match status" value="1"/>
</dbReference>
<feature type="domain" description="Glycosyltransferase 2-like" evidence="4">
    <location>
        <begin position="17"/>
        <end position="181"/>
    </location>
</feature>
<reference evidence="5" key="1">
    <citation type="journal article" date="2014" name="Int. J. Syst. Evol. Microbiol.">
        <title>Complete genome sequence of Corynebacterium casei LMG S-19264T (=DSM 44701T), isolated from a smear-ripened cheese.</title>
        <authorList>
            <consortium name="US DOE Joint Genome Institute (JGI-PGF)"/>
            <person name="Walter F."/>
            <person name="Albersmeier A."/>
            <person name="Kalinowski J."/>
            <person name="Ruckert C."/>
        </authorList>
    </citation>
    <scope>NUCLEOTIDE SEQUENCE</scope>
    <source>
        <strain evidence="5">CGMCC 1.15085</strain>
    </source>
</reference>
<dbReference type="InterPro" id="IPR029044">
    <property type="entry name" value="Nucleotide-diphossugar_trans"/>
</dbReference>
<dbReference type="RefSeq" id="WP_229749733.1">
    <property type="nucleotide sequence ID" value="NZ_BMHI01000004.1"/>
</dbReference>
<dbReference type="Proteomes" id="UP000636793">
    <property type="component" value="Unassembled WGS sequence"/>
</dbReference>
<dbReference type="PANTHER" id="PTHR43398">
    <property type="entry name" value="DOLICHOL-PHOSPHATE MANNOSYLTRANSFERASE SUBUNIT 1"/>
    <property type="match status" value="1"/>
</dbReference>
<dbReference type="Pfam" id="PF00535">
    <property type="entry name" value="Glycos_transf_2"/>
    <property type="match status" value="1"/>
</dbReference>
<dbReference type="SUPFAM" id="SSF53448">
    <property type="entry name" value="Nucleotide-diphospho-sugar transferases"/>
    <property type="match status" value="1"/>
</dbReference>
<gene>
    <name evidence="5" type="ORF">GCM10011492_28390</name>
</gene>
<reference evidence="5" key="2">
    <citation type="submission" date="2020-09" db="EMBL/GenBank/DDBJ databases">
        <authorList>
            <person name="Sun Q."/>
            <person name="Zhou Y."/>
        </authorList>
    </citation>
    <scope>NUCLEOTIDE SEQUENCE</scope>
    <source>
        <strain evidence="5">CGMCC 1.15085</strain>
    </source>
</reference>
<dbReference type="GO" id="GO:0016020">
    <property type="term" value="C:membrane"/>
    <property type="evidence" value="ECO:0007669"/>
    <property type="project" value="GOC"/>
</dbReference>
<keyword evidence="2 5" id="KW-0328">Glycosyltransferase</keyword>
<keyword evidence="6" id="KW-1185">Reference proteome</keyword>
<dbReference type="EMBL" id="BMHI01000004">
    <property type="protein sequence ID" value="GGB35997.1"/>
    <property type="molecule type" value="Genomic_DNA"/>
</dbReference>
<dbReference type="FunFam" id="3.90.550.10:FF:000122">
    <property type="entry name" value="Dolichol-phosphate mannosyltransferase subunit 1"/>
    <property type="match status" value="1"/>
</dbReference>
<protein>
    <submittedName>
        <fullName evidence="5">Dolichol-phosphate mannosyltransferase</fullName>
    </submittedName>
</protein>
<name>A0A916T8T5_9MICO</name>
<evidence type="ECO:0000313" key="6">
    <source>
        <dbReference type="Proteomes" id="UP000636793"/>
    </source>
</evidence>
<dbReference type="Gene3D" id="3.90.550.10">
    <property type="entry name" value="Spore Coat Polysaccharide Biosynthesis Protein SpsA, Chain A"/>
    <property type="match status" value="1"/>
</dbReference>
<comment type="caution">
    <text evidence="5">The sequence shown here is derived from an EMBL/GenBank/DDBJ whole genome shotgun (WGS) entry which is preliminary data.</text>
</comment>
<dbReference type="GO" id="GO:0009247">
    <property type="term" value="P:glycolipid biosynthetic process"/>
    <property type="evidence" value="ECO:0007669"/>
    <property type="project" value="TreeGrafter"/>
</dbReference>
<dbReference type="InterPro" id="IPR001173">
    <property type="entry name" value="Glyco_trans_2-like"/>
</dbReference>
<comment type="similarity">
    <text evidence="1">Belongs to the glycosyltransferase 2 family.</text>
</comment>
<organism evidence="5 6">
    <name type="scientific">Flexivirga endophytica</name>
    <dbReference type="NCBI Taxonomy" id="1849103"/>
    <lineage>
        <taxon>Bacteria</taxon>
        <taxon>Bacillati</taxon>
        <taxon>Actinomycetota</taxon>
        <taxon>Actinomycetes</taxon>
        <taxon>Micrococcales</taxon>
        <taxon>Dermacoccaceae</taxon>
        <taxon>Flexivirga</taxon>
    </lineage>
</organism>
<evidence type="ECO:0000313" key="5">
    <source>
        <dbReference type="EMBL" id="GGB35997.1"/>
    </source>
</evidence>